<evidence type="ECO:0000256" key="1">
    <source>
        <dbReference type="ARBA" id="ARBA00010126"/>
    </source>
</evidence>
<feature type="compositionally biased region" description="Basic and acidic residues" evidence="3">
    <location>
        <begin position="258"/>
        <end position="305"/>
    </location>
</feature>
<feature type="compositionally biased region" description="Polar residues" evidence="3">
    <location>
        <begin position="46"/>
        <end position="60"/>
    </location>
</feature>
<organism evidence="5 6">
    <name type="scientific">Diversispora eburnea</name>
    <dbReference type="NCBI Taxonomy" id="1213867"/>
    <lineage>
        <taxon>Eukaryota</taxon>
        <taxon>Fungi</taxon>
        <taxon>Fungi incertae sedis</taxon>
        <taxon>Mucoromycota</taxon>
        <taxon>Glomeromycotina</taxon>
        <taxon>Glomeromycetes</taxon>
        <taxon>Diversisporales</taxon>
        <taxon>Diversisporaceae</taxon>
        <taxon>Diversispora</taxon>
    </lineage>
</organism>
<protein>
    <submittedName>
        <fullName evidence="5">10283_t:CDS:1</fullName>
    </submittedName>
</protein>
<sequence length="317" mass="36649">MQQQNKLKYGLNLSSNSKSANLKRTSIFNEEDQSLDDSKTHKKNVNKQLSSNSISKSVQEQYDKALEEDPTVFAYDEIYDDMKSVGNKKKEENKNGVKKPKYVDDILKAAETRKRDYVRAQERKVQREREAEGNEFDDKETFVTSAYKKQQEELRKAEAEEKLRAGSKDMKAFYRNLLDQTSLEKTAVIEASRKKRTISEKDCSDDSINKQPETDKELAEQARASGKMVILNDDEQIVDKRQLLSAGLNIVKNKRSSSKSDDLSHDDSNKSNVKYNDDKYSSKGREEIRRQDRYSPRKNDEKAISDAKARYLARKKK</sequence>
<feature type="region of interest" description="Disordered" evidence="3">
    <location>
        <begin position="20"/>
        <end position="62"/>
    </location>
</feature>
<dbReference type="InterPro" id="IPR018612">
    <property type="entry name" value="NSRP1_N"/>
</dbReference>
<comment type="similarity">
    <text evidence="1">Belongs to the NSRP1 family.</text>
</comment>
<reference evidence="5" key="1">
    <citation type="submission" date="2021-06" db="EMBL/GenBank/DDBJ databases">
        <authorList>
            <person name="Kallberg Y."/>
            <person name="Tangrot J."/>
            <person name="Rosling A."/>
        </authorList>
    </citation>
    <scope>NUCLEOTIDE SEQUENCE</scope>
    <source>
        <strain evidence="5">AZ414A</strain>
    </source>
</reference>
<dbReference type="Pfam" id="PF09745">
    <property type="entry name" value="NSRP1_N"/>
    <property type="match status" value="1"/>
</dbReference>
<evidence type="ECO:0000313" key="5">
    <source>
        <dbReference type="EMBL" id="CAG8517219.1"/>
    </source>
</evidence>
<feature type="compositionally biased region" description="Basic and acidic residues" evidence="3">
    <location>
        <begin position="197"/>
        <end position="220"/>
    </location>
</feature>
<dbReference type="InterPro" id="IPR053246">
    <property type="entry name" value="NS_splicing_regulatory_protein"/>
</dbReference>
<gene>
    <name evidence="5" type="ORF">DEBURN_LOCUS5479</name>
</gene>
<evidence type="ECO:0000256" key="3">
    <source>
        <dbReference type="SAM" id="MobiDB-lite"/>
    </source>
</evidence>
<proteinExistence type="inferred from homology"/>
<feature type="domain" description="Nuclear speckle splicing regulatory protein 1 N-terminal" evidence="4">
    <location>
        <begin position="59"/>
        <end position="169"/>
    </location>
</feature>
<evidence type="ECO:0000256" key="2">
    <source>
        <dbReference type="ARBA" id="ARBA00023054"/>
    </source>
</evidence>
<dbReference type="AlphaFoldDB" id="A0A9N9F953"/>
<keyword evidence="2" id="KW-0175">Coiled coil</keyword>
<dbReference type="EMBL" id="CAJVPK010000491">
    <property type="protein sequence ID" value="CAG8517219.1"/>
    <property type="molecule type" value="Genomic_DNA"/>
</dbReference>
<dbReference type="GO" id="GO:0000381">
    <property type="term" value="P:regulation of alternative mRNA splicing, via spliceosome"/>
    <property type="evidence" value="ECO:0007669"/>
    <property type="project" value="InterPro"/>
</dbReference>
<dbReference type="Proteomes" id="UP000789706">
    <property type="component" value="Unassembled WGS sequence"/>
</dbReference>
<keyword evidence="6" id="KW-1185">Reference proteome</keyword>
<dbReference type="PANTHER" id="PTHR47845">
    <property type="entry name" value="NUCLEAR SPECKLE SPLICING REGULATORY PROTEIN 1 HOMOLOG"/>
    <property type="match status" value="1"/>
</dbReference>
<dbReference type="OrthoDB" id="446635at2759"/>
<feature type="region of interest" description="Disordered" evidence="3">
    <location>
        <begin position="194"/>
        <end position="221"/>
    </location>
</feature>
<name>A0A9N9F953_9GLOM</name>
<feature type="region of interest" description="Disordered" evidence="3">
    <location>
        <begin position="248"/>
        <end position="305"/>
    </location>
</feature>
<dbReference type="PANTHER" id="PTHR47845:SF1">
    <property type="entry name" value="NUCLEAR SPECKLE SPLICING REGULATORY PROTEIN 1 HOMOLOG"/>
    <property type="match status" value="1"/>
</dbReference>
<accession>A0A9N9F953</accession>
<evidence type="ECO:0000313" key="6">
    <source>
        <dbReference type="Proteomes" id="UP000789706"/>
    </source>
</evidence>
<comment type="caution">
    <text evidence="5">The sequence shown here is derived from an EMBL/GenBank/DDBJ whole genome shotgun (WGS) entry which is preliminary data.</text>
</comment>
<evidence type="ECO:0000259" key="4">
    <source>
        <dbReference type="Pfam" id="PF09745"/>
    </source>
</evidence>